<proteinExistence type="predicted"/>
<evidence type="ECO:0000313" key="1">
    <source>
        <dbReference type="EMBL" id="NMW93431.1"/>
    </source>
</evidence>
<reference evidence="1 2" key="1">
    <citation type="submission" date="2020-04" db="EMBL/GenBank/DDBJ databases">
        <title>Antimicrobial susceptibility and clonality of vaginal-derived multi-drug resistant Mobiluncus isolates in China.</title>
        <authorList>
            <person name="Zhang X."/>
        </authorList>
    </citation>
    <scope>NUCLEOTIDE SEQUENCE [LARGE SCALE GENOMIC DNA]</scope>
    <source>
        <strain evidence="1 2">7</strain>
    </source>
</reference>
<organism evidence="1 2">
    <name type="scientific">Mobiluncus mulieris</name>
    <dbReference type="NCBI Taxonomy" id="2052"/>
    <lineage>
        <taxon>Bacteria</taxon>
        <taxon>Bacillati</taxon>
        <taxon>Actinomycetota</taxon>
        <taxon>Actinomycetes</taxon>
        <taxon>Actinomycetales</taxon>
        <taxon>Actinomycetaceae</taxon>
        <taxon>Mobiluncus</taxon>
    </lineage>
</organism>
<protein>
    <submittedName>
        <fullName evidence="1">Uncharacterized protein</fullName>
    </submittedName>
</protein>
<evidence type="ECO:0000313" key="2">
    <source>
        <dbReference type="Proteomes" id="UP000582487"/>
    </source>
</evidence>
<accession>A0A848RQ36</accession>
<sequence>MIFVALALLIALLELIGSSILRVFWDAAWGSGSGVRWYVRVGRVGCGVVVKMSLHERGAGRHQCSSDRRMACVGLRIPRAKEKLPAARMNFQV</sequence>
<comment type="caution">
    <text evidence="1">The sequence shown here is derived from an EMBL/GenBank/DDBJ whole genome shotgun (WGS) entry which is preliminary data.</text>
</comment>
<dbReference type="EMBL" id="JABCUV010000007">
    <property type="protein sequence ID" value="NMW93431.1"/>
    <property type="molecule type" value="Genomic_DNA"/>
</dbReference>
<gene>
    <name evidence="1" type="ORF">HHJ74_06950</name>
</gene>
<dbReference type="Proteomes" id="UP000582487">
    <property type="component" value="Unassembled WGS sequence"/>
</dbReference>
<dbReference type="AlphaFoldDB" id="A0A848RQ36"/>
<name>A0A848RQ36_9ACTO</name>